<dbReference type="EMBL" id="PP511660">
    <property type="protein sequence ID" value="XCD06347.1"/>
    <property type="molecule type" value="Genomic_DNA"/>
</dbReference>
<dbReference type="EMBL" id="PP511402">
    <property type="protein sequence ID" value="XCD03932.1"/>
    <property type="molecule type" value="Genomic_DNA"/>
</dbReference>
<organism evidence="6">
    <name type="scientific">Dulem virus 214</name>
    <dbReference type="NCBI Taxonomy" id="3145691"/>
    <lineage>
        <taxon>Viruses</taxon>
        <taxon>Monodnaviria</taxon>
        <taxon>Sangervirae</taxon>
        <taxon>Phixviricota</taxon>
        <taxon>Malgrandaviricetes</taxon>
        <taxon>Petitvirales</taxon>
        <taxon>Microviridae</taxon>
        <taxon>Microvirus</taxon>
    </lineage>
</organism>
<dbReference type="EMBL" id="PP511603">
    <property type="protein sequence ID" value="XCD05864.1"/>
    <property type="molecule type" value="Genomic_DNA"/>
</dbReference>
<evidence type="ECO:0000313" key="7">
    <source>
        <dbReference type="EMBL" id="XCD06884.1"/>
    </source>
</evidence>
<name>A0AAU8B3T0_9VIRU</name>
<dbReference type="EMBL" id="PP511621">
    <property type="protein sequence ID" value="XCD05999.1"/>
    <property type="molecule type" value="Genomic_DNA"/>
</dbReference>
<evidence type="ECO:0000313" key="4">
    <source>
        <dbReference type="EMBL" id="XCD05864.1"/>
    </source>
</evidence>
<evidence type="ECO:0000313" key="3">
    <source>
        <dbReference type="EMBL" id="XCD05284.1"/>
    </source>
</evidence>
<evidence type="ECO:0000313" key="1">
    <source>
        <dbReference type="EMBL" id="XCD03932.1"/>
    </source>
</evidence>
<dbReference type="EMBL" id="PP511494">
    <property type="protein sequence ID" value="XCD04690.1"/>
    <property type="molecule type" value="Genomic_DNA"/>
</dbReference>
<protein>
    <submittedName>
        <fullName evidence="6">Uncharacterized protein</fullName>
    </submittedName>
</protein>
<accession>A0AAU8B3T0</accession>
<evidence type="ECO:0000313" key="5">
    <source>
        <dbReference type="EMBL" id="XCD05999.1"/>
    </source>
</evidence>
<evidence type="ECO:0000313" key="2">
    <source>
        <dbReference type="EMBL" id="XCD04690.1"/>
    </source>
</evidence>
<reference evidence="6" key="1">
    <citation type="submission" date="2024-03" db="EMBL/GenBank/DDBJ databases">
        <title>Diverse circular DNA viruses in blood, oral, and fecal samples of captive lemurs.</title>
        <authorList>
            <person name="Paietta E.N."/>
            <person name="Kraberger S."/>
            <person name="Lund M.C."/>
            <person name="Custer J.M."/>
            <person name="Vargas K.M."/>
            <person name="Ehmke E.E."/>
            <person name="Yoder A.D."/>
            <person name="Varsani A."/>
        </authorList>
    </citation>
    <scope>NUCLEOTIDE SEQUENCE</scope>
    <source>
        <strain evidence="1">Duke_21_51</strain>
        <strain evidence="2">Duke_24FF_984</strain>
        <strain evidence="3">Duke_24FS_58</strain>
        <strain evidence="4">Duke_24SF_726</strain>
        <strain evidence="5">Duke_25FF_1036</strain>
        <strain evidence="6">Duke_25FS_74</strain>
        <strain evidence="7">Duke_26_43</strain>
    </source>
</reference>
<dbReference type="EMBL" id="PP511723">
    <property type="protein sequence ID" value="XCD06884.1"/>
    <property type="molecule type" value="Genomic_DNA"/>
</dbReference>
<proteinExistence type="predicted"/>
<dbReference type="EMBL" id="PP511540">
    <property type="protein sequence ID" value="XCD05284.1"/>
    <property type="molecule type" value="Genomic_DNA"/>
</dbReference>
<evidence type="ECO:0000313" key="6">
    <source>
        <dbReference type="EMBL" id="XCD06347.1"/>
    </source>
</evidence>
<sequence>MHKKIASIAEGETRISLTTEIVRLTIYLQTGKTVYVTYNKKEKHIYSTISEEESRRMLNVGFELIMIIEKSKELNKYKIIEV</sequence>